<dbReference type="EMBL" id="BOOJ01000012">
    <property type="protein sequence ID" value="GIH90776.1"/>
    <property type="molecule type" value="Genomic_DNA"/>
</dbReference>
<name>A0A8J3S9P2_9ACTN</name>
<dbReference type="InterPro" id="IPR011009">
    <property type="entry name" value="Kinase-like_dom_sf"/>
</dbReference>
<gene>
    <name evidence="7" type="ORF">Psi01_14060</name>
</gene>
<dbReference type="InterPro" id="IPR008271">
    <property type="entry name" value="Ser/Thr_kinase_AS"/>
</dbReference>
<sequence length="538" mass="56843">MLALEPADPVELGPYRIAGRLGRGGMGTVYLAEGPSGPVAIKVINRHLAADPEFAARFRSEVAAARRVSRFCTAPVLDARLEGEPLWVVTEYVAGPDLARLLRDQGPLTGSNLEALAVGVATALTAIHGAGVVHRDLKPANVLLSPLGPRVIDFGIARALDAGRGQTVTGKILGTPEYMAPELISEGRSGPPADVFAWGCVVAAAATGASPFASKTVPEALYRVVHDTPDLKGVDPGLRELVGAALDKDPQARPSARDLLSGLVGQQEAQDTARVAGTIRLNLSGLVAPTARLAPAGEPAGRVRSPRRPYLVGGAVAGVLLLAAAGVFAVRALPQGPPEMTDVLYQDDFGNDKSGWYSDGTRVDVAHGYTGDGRYTIASDLSNNSRYAAAPVNAELPEHALVSVKADLAAGVPHNAWGGVFCEYRLDEKQFSYYVAEVRPDGRARIRKSTDKTSLDLTPDVPVPGFKKAGLVLRAECEREEGRVRVSLWAGDEPVAEVVDEAGDARGKPKYGLGAAKWPGEQPDTRVYFDDFRIGRLP</sequence>
<dbReference type="InterPro" id="IPR017441">
    <property type="entry name" value="Protein_kinase_ATP_BS"/>
</dbReference>
<accession>A0A8J3S9P2</accession>
<dbReference type="PROSITE" id="PS00107">
    <property type="entry name" value="PROTEIN_KINASE_ATP"/>
    <property type="match status" value="1"/>
</dbReference>
<feature type="binding site" evidence="5">
    <location>
        <position position="42"/>
    </location>
    <ligand>
        <name>ATP</name>
        <dbReference type="ChEBI" id="CHEBI:30616"/>
    </ligand>
</feature>
<evidence type="ECO:0000256" key="5">
    <source>
        <dbReference type="PROSITE-ProRule" id="PRU10141"/>
    </source>
</evidence>
<dbReference type="SMART" id="SM00220">
    <property type="entry name" value="S_TKc"/>
    <property type="match status" value="1"/>
</dbReference>
<feature type="domain" description="Protein kinase" evidence="6">
    <location>
        <begin position="15"/>
        <end position="269"/>
    </location>
</feature>
<dbReference type="SUPFAM" id="SSF56112">
    <property type="entry name" value="Protein kinase-like (PK-like)"/>
    <property type="match status" value="1"/>
</dbReference>
<dbReference type="Gene3D" id="1.10.510.10">
    <property type="entry name" value="Transferase(Phosphotransferase) domain 1"/>
    <property type="match status" value="1"/>
</dbReference>
<dbReference type="GO" id="GO:0004674">
    <property type="term" value="F:protein serine/threonine kinase activity"/>
    <property type="evidence" value="ECO:0007669"/>
    <property type="project" value="TreeGrafter"/>
</dbReference>
<evidence type="ECO:0000256" key="4">
    <source>
        <dbReference type="ARBA" id="ARBA00022840"/>
    </source>
</evidence>
<evidence type="ECO:0000313" key="8">
    <source>
        <dbReference type="Proteomes" id="UP000619788"/>
    </source>
</evidence>
<dbReference type="PROSITE" id="PS50011">
    <property type="entry name" value="PROTEIN_KINASE_DOM"/>
    <property type="match status" value="1"/>
</dbReference>
<dbReference type="PANTHER" id="PTHR43289">
    <property type="entry name" value="MITOGEN-ACTIVATED PROTEIN KINASE KINASE KINASE 20-RELATED"/>
    <property type="match status" value="1"/>
</dbReference>
<dbReference type="CDD" id="cd14014">
    <property type="entry name" value="STKc_PknB_like"/>
    <property type="match status" value="1"/>
</dbReference>
<reference evidence="7 8" key="1">
    <citation type="submission" date="2021-01" db="EMBL/GenBank/DDBJ databases">
        <title>Whole genome shotgun sequence of Planobispora siamensis NBRC 107568.</title>
        <authorList>
            <person name="Komaki H."/>
            <person name="Tamura T."/>
        </authorList>
    </citation>
    <scope>NUCLEOTIDE SEQUENCE [LARGE SCALE GENOMIC DNA]</scope>
    <source>
        <strain evidence="7 8">NBRC 107568</strain>
    </source>
</reference>
<dbReference type="Pfam" id="PF00069">
    <property type="entry name" value="Pkinase"/>
    <property type="match status" value="1"/>
</dbReference>
<dbReference type="InterPro" id="IPR000719">
    <property type="entry name" value="Prot_kinase_dom"/>
</dbReference>
<keyword evidence="2 5" id="KW-0547">Nucleotide-binding</keyword>
<dbReference type="Gene3D" id="3.30.200.20">
    <property type="entry name" value="Phosphorylase Kinase, domain 1"/>
    <property type="match status" value="1"/>
</dbReference>
<dbReference type="GO" id="GO:0005524">
    <property type="term" value="F:ATP binding"/>
    <property type="evidence" value="ECO:0007669"/>
    <property type="project" value="UniProtKB-UniRule"/>
</dbReference>
<organism evidence="7 8">
    <name type="scientific">Planobispora siamensis</name>
    <dbReference type="NCBI Taxonomy" id="936338"/>
    <lineage>
        <taxon>Bacteria</taxon>
        <taxon>Bacillati</taxon>
        <taxon>Actinomycetota</taxon>
        <taxon>Actinomycetes</taxon>
        <taxon>Streptosporangiales</taxon>
        <taxon>Streptosporangiaceae</taxon>
        <taxon>Planobispora</taxon>
    </lineage>
</organism>
<dbReference type="PANTHER" id="PTHR43289:SF34">
    <property type="entry name" value="SERINE_THREONINE-PROTEIN KINASE YBDM-RELATED"/>
    <property type="match status" value="1"/>
</dbReference>
<keyword evidence="8" id="KW-1185">Reference proteome</keyword>
<dbReference type="Proteomes" id="UP000619788">
    <property type="component" value="Unassembled WGS sequence"/>
</dbReference>
<protein>
    <recommendedName>
        <fullName evidence="6">Protein kinase domain-containing protein</fullName>
    </recommendedName>
</protein>
<keyword evidence="3" id="KW-0418">Kinase</keyword>
<evidence type="ECO:0000259" key="6">
    <source>
        <dbReference type="PROSITE" id="PS50011"/>
    </source>
</evidence>
<comment type="caution">
    <text evidence="7">The sequence shown here is derived from an EMBL/GenBank/DDBJ whole genome shotgun (WGS) entry which is preliminary data.</text>
</comment>
<evidence type="ECO:0000256" key="3">
    <source>
        <dbReference type="ARBA" id="ARBA00022777"/>
    </source>
</evidence>
<evidence type="ECO:0000256" key="2">
    <source>
        <dbReference type="ARBA" id="ARBA00022741"/>
    </source>
</evidence>
<evidence type="ECO:0000256" key="1">
    <source>
        <dbReference type="ARBA" id="ARBA00022679"/>
    </source>
</evidence>
<keyword evidence="4 5" id="KW-0067">ATP-binding</keyword>
<evidence type="ECO:0000313" key="7">
    <source>
        <dbReference type="EMBL" id="GIH90776.1"/>
    </source>
</evidence>
<keyword evidence="1" id="KW-0808">Transferase</keyword>
<proteinExistence type="predicted"/>
<dbReference type="PROSITE" id="PS00108">
    <property type="entry name" value="PROTEIN_KINASE_ST"/>
    <property type="match status" value="1"/>
</dbReference>
<dbReference type="AlphaFoldDB" id="A0A8J3S9P2"/>